<evidence type="ECO:0000256" key="1">
    <source>
        <dbReference type="PROSITE-ProRule" id="PRU00182"/>
    </source>
</evidence>
<evidence type="ECO:0000313" key="4">
    <source>
        <dbReference type="Proteomes" id="UP000051181"/>
    </source>
</evidence>
<organism evidence="3 4">
    <name type="scientific">Loigolactobacillus coryniformis subsp. coryniformis KCTC 3167 = DSM 20001</name>
    <dbReference type="NCBI Taxonomy" id="913848"/>
    <lineage>
        <taxon>Bacteria</taxon>
        <taxon>Bacillati</taxon>
        <taxon>Bacillota</taxon>
        <taxon>Bacilli</taxon>
        <taxon>Lactobacillales</taxon>
        <taxon>Lactobacillaceae</taxon>
        <taxon>Loigolactobacillus</taxon>
    </lineage>
</organism>
<name>A0A0R1FGF7_9LACO</name>
<protein>
    <recommendedName>
        <fullName evidence="2">RNA-binding S4 domain-containing protein</fullName>
    </recommendedName>
</protein>
<dbReference type="Proteomes" id="UP000051181">
    <property type="component" value="Unassembled WGS sequence"/>
</dbReference>
<dbReference type="Pfam" id="PF21278">
    <property type="entry name" value="YlmH_1st"/>
    <property type="match status" value="1"/>
</dbReference>
<evidence type="ECO:0000313" key="3">
    <source>
        <dbReference type="EMBL" id="KRK18500.1"/>
    </source>
</evidence>
<dbReference type="Pfam" id="PF17774">
    <property type="entry name" value="YlmH_RBD"/>
    <property type="match status" value="1"/>
</dbReference>
<dbReference type="CDD" id="cd00165">
    <property type="entry name" value="S4"/>
    <property type="match status" value="1"/>
</dbReference>
<proteinExistence type="predicted"/>
<reference evidence="3 4" key="1">
    <citation type="journal article" date="2015" name="Genome Announc.">
        <title>Expanding the biotechnology potential of lactobacilli through comparative genomics of 213 strains and associated genera.</title>
        <authorList>
            <person name="Sun Z."/>
            <person name="Harris H.M."/>
            <person name="McCann A."/>
            <person name="Guo C."/>
            <person name="Argimon S."/>
            <person name="Zhang W."/>
            <person name="Yang X."/>
            <person name="Jeffery I.B."/>
            <person name="Cooney J.C."/>
            <person name="Kagawa T.F."/>
            <person name="Liu W."/>
            <person name="Song Y."/>
            <person name="Salvetti E."/>
            <person name="Wrobel A."/>
            <person name="Rasinkangas P."/>
            <person name="Parkhill J."/>
            <person name="Rea M.C."/>
            <person name="O'Sullivan O."/>
            <person name="Ritari J."/>
            <person name="Douillard F.P."/>
            <person name="Paul Ross R."/>
            <person name="Yang R."/>
            <person name="Briner A.E."/>
            <person name="Felis G.E."/>
            <person name="de Vos W.M."/>
            <person name="Barrangou R."/>
            <person name="Klaenhammer T.R."/>
            <person name="Caufield P.W."/>
            <person name="Cui Y."/>
            <person name="Zhang H."/>
            <person name="O'Toole P.W."/>
        </authorList>
    </citation>
    <scope>NUCLEOTIDE SEQUENCE [LARGE SCALE GENOMIC DNA]</scope>
    <source>
        <strain evidence="3 4">DSM 20001</strain>
    </source>
</reference>
<dbReference type="PANTHER" id="PTHR13633">
    <property type="entry name" value="MITOCHONDRIAL TRANSCRIPTION RESCUE FACTOR 1"/>
    <property type="match status" value="1"/>
</dbReference>
<dbReference type="InterPro" id="IPR002942">
    <property type="entry name" value="S4_RNA-bd"/>
</dbReference>
<dbReference type="PANTHER" id="PTHR13633:SF3">
    <property type="entry name" value="MITOCHONDRIAL TRANSCRIPTION RESCUE FACTOR 1"/>
    <property type="match status" value="1"/>
</dbReference>
<dbReference type="EMBL" id="AZCN01000014">
    <property type="protein sequence ID" value="KRK18500.1"/>
    <property type="molecule type" value="Genomic_DNA"/>
</dbReference>
<dbReference type="GO" id="GO:0003723">
    <property type="term" value="F:RNA binding"/>
    <property type="evidence" value="ECO:0007669"/>
    <property type="project" value="UniProtKB-KW"/>
</dbReference>
<dbReference type="InterPro" id="IPR040591">
    <property type="entry name" value="RqcP2_RBD"/>
</dbReference>
<dbReference type="Gene3D" id="3.30.1370.160">
    <property type="match status" value="1"/>
</dbReference>
<evidence type="ECO:0000259" key="2">
    <source>
        <dbReference type="SMART" id="SM00363"/>
    </source>
</evidence>
<comment type="caution">
    <text evidence="3">The sequence shown here is derived from an EMBL/GenBank/DDBJ whole genome shotgun (WGS) entry which is preliminary data.</text>
</comment>
<keyword evidence="1" id="KW-0694">RNA-binding</keyword>
<dbReference type="PATRIC" id="fig|913848.6.peg.463"/>
<dbReference type="RefSeq" id="WP_003677496.1">
    <property type="nucleotide sequence ID" value="NZ_AZCN01000014.1"/>
</dbReference>
<dbReference type="AlphaFoldDB" id="A0A0R1FGF7"/>
<dbReference type="InterPro" id="IPR012677">
    <property type="entry name" value="Nucleotide-bd_a/b_plait_sf"/>
</dbReference>
<accession>A0A0R1FGF7</accession>
<dbReference type="InterPro" id="IPR048443">
    <property type="entry name" value="RqcP2_N"/>
</dbReference>
<dbReference type="PROSITE" id="PS50889">
    <property type="entry name" value="S4"/>
    <property type="match status" value="1"/>
</dbReference>
<dbReference type="SMART" id="SM00363">
    <property type="entry name" value="S4"/>
    <property type="match status" value="1"/>
</dbReference>
<dbReference type="GeneID" id="65916868"/>
<dbReference type="Gene3D" id="3.30.70.330">
    <property type="match status" value="1"/>
</dbReference>
<dbReference type="SUPFAM" id="SSF55174">
    <property type="entry name" value="Alpha-L RNA-binding motif"/>
    <property type="match status" value="1"/>
</dbReference>
<sequence length="260" mass="30189">MDANIYQHFRKAEAPFIDQVAGWLQEVSDQYRPYLTDFLDPRQQYIVEAIVGEKGEQHYQFDGGYLAAERKRALIYPEYFVPTQEDFDIQLFEIHYPTKFATLSHGKVLGTLVNAGIKREVFGDIMTDGDRWQFFVTASMADYIQTQITQIGRIGVRLEPKDYTELLVPKDAWSLEHTTASSLRIDGLISAVYNISRQRSKELVENGKIKLNWQVFERPDFELGLRDIISVRGFGRIQLREIEGKSKKDKYRLLLGVLRK</sequence>
<dbReference type="eggNOG" id="COG2302">
    <property type="taxonomic scope" value="Bacteria"/>
</dbReference>
<feature type="domain" description="RNA-binding S4" evidence="2">
    <location>
        <begin position="183"/>
        <end position="247"/>
    </location>
</feature>
<gene>
    <name evidence="3" type="ORF">FD22_GL000453</name>
</gene>